<accession>A0A699U8P2</accession>
<protein>
    <submittedName>
        <fullName evidence="2">Uncharacterized protein</fullName>
    </submittedName>
</protein>
<dbReference type="EMBL" id="BKCJ011309504">
    <property type="protein sequence ID" value="GFD18750.1"/>
    <property type="molecule type" value="Genomic_DNA"/>
</dbReference>
<proteinExistence type="predicted"/>
<organism evidence="2">
    <name type="scientific">Tanacetum cinerariifolium</name>
    <name type="common">Dalmatian daisy</name>
    <name type="synonym">Chrysanthemum cinerariifolium</name>
    <dbReference type="NCBI Taxonomy" id="118510"/>
    <lineage>
        <taxon>Eukaryota</taxon>
        <taxon>Viridiplantae</taxon>
        <taxon>Streptophyta</taxon>
        <taxon>Embryophyta</taxon>
        <taxon>Tracheophyta</taxon>
        <taxon>Spermatophyta</taxon>
        <taxon>Magnoliopsida</taxon>
        <taxon>eudicotyledons</taxon>
        <taxon>Gunneridae</taxon>
        <taxon>Pentapetalae</taxon>
        <taxon>asterids</taxon>
        <taxon>campanulids</taxon>
        <taxon>Asterales</taxon>
        <taxon>Asteraceae</taxon>
        <taxon>Asteroideae</taxon>
        <taxon>Anthemideae</taxon>
        <taxon>Anthemidinae</taxon>
        <taxon>Tanacetum</taxon>
    </lineage>
</organism>
<sequence>EIIQIVEHTIVDELREHVGKKKRKVAFDTLPPKKLKADGGVVTSEPVTTTGGKSTAALRRLEHQSCDNRGLSRL</sequence>
<feature type="non-terminal residue" evidence="2">
    <location>
        <position position="74"/>
    </location>
</feature>
<evidence type="ECO:0000313" key="2">
    <source>
        <dbReference type="EMBL" id="GFD18750.1"/>
    </source>
</evidence>
<comment type="caution">
    <text evidence="2">The sequence shown here is derived from an EMBL/GenBank/DDBJ whole genome shotgun (WGS) entry which is preliminary data.</text>
</comment>
<dbReference type="AlphaFoldDB" id="A0A699U8P2"/>
<evidence type="ECO:0000256" key="1">
    <source>
        <dbReference type="SAM" id="MobiDB-lite"/>
    </source>
</evidence>
<gene>
    <name evidence="2" type="ORF">Tci_890719</name>
</gene>
<reference evidence="2" key="1">
    <citation type="journal article" date="2019" name="Sci. Rep.">
        <title>Draft genome of Tanacetum cinerariifolium, the natural source of mosquito coil.</title>
        <authorList>
            <person name="Yamashiro T."/>
            <person name="Shiraishi A."/>
            <person name="Satake H."/>
            <person name="Nakayama K."/>
        </authorList>
    </citation>
    <scope>NUCLEOTIDE SEQUENCE</scope>
</reference>
<feature type="non-terminal residue" evidence="2">
    <location>
        <position position="1"/>
    </location>
</feature>
<name>A0A699U8P2_TANCI</name>
<feature type="region of interest" description="Disordered" evidence="1">
    <location>
        <begin position="35"/>
        <end position="61"/>
    </location>
</feature>